<feature type="binding site" evidence="5">
    <location>
        <position position="142"/>
    </location>
    <ligand>
        <name>NADP(+)</name>
        <dbReference type="ChEBI" id="CHEBI:58349"/>
    </ligand>
</feature>
<dbReference type="Pfam" id="PF01370">
    <property type="entry name" value="Epimerase"/>
    <property type="match status" value="1"/>
</dbReference>
<dbReference type="PANTHER" id="PTHR43238">
    <property type="entry name" value="GDP-L-FUCOSE SYNTHASE"/>
    <property type="match status" value="1"/>
</dbReference>
<evidence type="ECO:0000313" key="8">
    <source>
        <dbReference type="Proteomes" id="UP001596292"/>
    </source>
</evidence>
<feature type="binding site" evidence="5">
    <location>
        <position position="202"/>
    </location>
    <ligand>
        <name>substrate</name>
    </ligand>
</feature>
<gene>
    <name evidence="5" type="primary">fcl</name>
    <name evidence="7" type="ORF">ACFQE0_20885</name>
</gene>
<evidence type="ECO:0000313" key="7">
    <source>
        <dbReference type="EMBL" id="MFC6791835.1"/>
    </source>
</evidence>
<accession>A0ABW2BQJ1</accession>
<dbReference type="EC" id="1.1.1.271" evidence="5"/>
<dbReference type="Proteomes" id="UP001596292">
    <property type="component" value="Unassembled WGS sequence"/>
</dbReference>
<name>A0ABW2BQJ1_9HYPH</name>
<keyword evidence="5" id="KW-0511">Multifunctional enzyme</keyword>
<evidence type="ECO:0000259" key="6">
    <source>
        <dbReference type="Pfam" id="PF01370"/>
    </source>
</evidence>
<sequence length="309" mass="33849">MEISMADVLVTGAGGVLGNALVQALEAEGTDFVAVASRRDCNLEDYSDTLKLFESCQPKQVYHLAGAVYGVGGNMAYPGDIFRRNTLINCNVVEAARTVGATRFLGMGTVAMYADGLPMPLREDDVLTGQPHSSERFYAFAKRGLLMQLESYRLQYGMDYVMALSTNLYGPGDRFDPEHGHVIPSLIHKFVASRNKEPVSVWGDGSPTRDFLYSRDAADGLILLMKSGSGVYNLASGRSITIRSLVETIAGLVPEATYAWDVDKPLGQLRRAYDISRLSDLGFVARTELQDGLSETLNWYLENLGHVRS</sequence>
<comment type="pathway">
    <text evidence="5">Nucleotide-sugar biosynthesis; GDP-L-fucose biosynthesis via de novo pathway; GDP-L-fucose from GDP-alpha-D-mannose: step 2/2.</text>
</comment>
<evidence type="ECO:0000256" key="1">
    <source>
        <dbReference type="ARBA" id="ARBA00005959"/>
    </source>
</evidence>
<dbReference type="InterPro" id="IPR001509">
    <property type="entry name" value="Epimerase_deHydtase"/>
</dbReference>
<organism evidence="7 8">
    <name type="scientific">Methylobacterium komagatae</name>
    <dbReference type="NCBI Taxonomy" id="374425"/>
    <lineage>
        <taxon>Bacteria</taxon>
        <taxon>Pseudomonadati</taxon>
        <taxon>Pseudomonadota</taxon>
        <taxon>Alphaproteobacteria</taxon>
        <taxon>Hyphomicrobiales</taxon>
        <taxon>Methylobacteriaceae</taxon>
        <taxon>Methylobacterium</taxon>
    </lineage>
</organism>
<comment type="catalytic activity">
    <reaction evidence="5">
        <text>GDP-beta-L-fucose + NADP(+) = GDP-4-dehydro-alpha-D-rhamnose + NADPH + H(+)</text>
        <dbReference type="Rhea" id="RHEA:18885"/>
        <dbReference type="ChEBI" id="CHEBI:15378"/>
        <dbReference type="ChEBI" id="CHEBI:57273"/>
        <dbReference type="ChEBI" id="CHEBI:57783"/>
        <dbReference type="ChEBI" id="CHEBI:57964"/>
        <dbReference type="ChEBI" id="CHEBI:58349"/>
        <dbReference type="EC" id="1.1.1.271"/>
    </reaction>
</comment>
<feature type="binding site" evidence="5">
    <location>
        <position position="181"/>
    </location>
    <ligand>
        <name>NADP(+)</name>
        <dbReference type="ChEBI" id="CHEBI:58349"/>
    </ligand>
</feature>
<comment type="function">
    <text evidence="5">Catalyzes the two-step NADP-dependent conversion of GDP-4-dehydro-6-deoxy-D-mannose to GDP-fucose, involving an epimerase and a reductase reaction.</text>
</comment>
<dbReference type="Gene3D" id="3.40.50.720">
    <property type="entry name" value="NAD(P)-binding Rossmann-like Domain"/>
    <property type="match status" value="1"/>
</dbReference>
<dbReference type="EMBL" id="JBHSWN010000001">
    <property type="protein sequence ID" value="MFC6791835.1"/>
    <property type="molecule type" value="Genomic_DNA"/>
</dbReference>
<feature type="domain" description="NAD-dependent epimerase/dehydratase" evidence="6">
    <location>
        <begin position="8"/>
        <end position="234"/>
    </location>
</feature>
<keyword evidence="2 5" id="KW-0521">NADP</keyword>
<feature type="active site" description="Proton donor/acceptor" evidence="5">
    <location>
        <position position="138"/>
    </location>
</feature>
<keyword evidence="3 5" id="KW-0560">Oxidoreductase</keyword>
<dbReference type="HAMAP" id="MF_00956">
    <property type="entry name" value="GDP_fucose_synth"/>
    <property type="match status" value="1"/>
</dbReference>
<dbReference type="RefSeq" id="WP_378975607.1">
    <property type="nucleotide sequence ID" value="NZ_JBHSWN010000001.1"/>
</dbReference>
<evidence type="ECO:0000256" key="5">
    <source>
        <dbReference type="HAMAP-Rule" id="MF_00956"/>
    </source>
</evidence>
<evidence type="ECO:0000256" key="2">
    <source>
        <dbReference type="ARBA" id="ARBA00022857"/>
    </source>
</evidence>
<keyword evidence="4 5" id="KW-0413">Isomerase</keyword>
<protein>
    <recommendedName>
        <fullName evidence="5">GDP-L-fucose synthase</fullName>
        <ecNumber evidence="5">1.1.1.271</ecNumber>
    </recommendedName>
    <alternativeName>
        <fullName evidence="5">GDP-4-keto-6-deoxy-D-mannose-3,5-epimerase-4-reductase</fullName>
    </alternativeName>
</protein>
<dbReference type="Gene3D" id="3.90.25.10">
    <property type="entry name" value="UDP-galactose 4-epimerase, domain 1"/>
    <property type="match status" value="1"/>
</dbReference>
<evidence type="ECO:0000256" key="3">
    <source>
        <dbReference type="ARBA" id="ARBA00023002"/>
    </source>
</evidence>
<dbReference type="SUPFAM" id="SSF51735">
    <property type="entry name" value="NAD(P)-binding Rossmann-fold domains"/>
    <property type="match status" value="1"/>
</dbReference>
<feature type="site" description="Important for catalytic activity" evidence="5">
    <location>
        <position position="109"/>
    </location>
</feature>
<feature type="binding site" evidence="5">
    <location>
        <position position="189"/>
    </location>
    <ligand>
        <name>substrate</name>
    </ligand>
</feature>
<dbReference type="InterPro" id="IPR028614">
    <property type="entry name" value="GDP_fucose/colitose_synth"/>
</dbReference>
<dbReference type="InterPro" id="IPR036291">
    <property type="entry name" value="NAD(P)-bd_dom_sf"/>
</dbReference>
<proteinExistence type="inferred from homology"/>
<reference evidence="8" key="1">
    <citation type="journal article" date="2019" name="Int. J. Syst. Evol. Microbiol.">
        <title>The Global Catalogue of Microorganisms (GCM) 10K type strain sequencing project: providing services to taxonomists for standard genome sequencing and annotation.</title>
        <authorList>
            <consortium name="The Broad Institute Genomics Platform"/>
            <consortium name="The Broad Institute Genome Sequencing Center for Infectious Disease"/>
            <person name="Wu L."/>
            <person name="Ma J."/>
        </authorList>
    </citation>
    <scope>NUCLEOTIDE SEQUENCE [LARGE SCALE GENOMIC DNA]</scope>
    <source>
        <strain evidence="8">CCUG 48316</strain>
    </source>
</reference>
<dbReference type="PANTHER" id="PTHR43238:SF1">
    <property type="entry name" value="GDP-L-FUCOSE SYNTHASE"/>
    <property type="match status" value="1"/>
</dbReference>
<comment type="caution">
    <text evidence="5">Lacks conserved residue(s) required for the propagation of feature annotation.</text>
</comment>
<evidence type="ECO:0000256" key="4">
    <source>
        <dbReference type="ARBA" id="ARBA00023235"/>
    </source>
</evidence>
<feature type="binding site" evidence="5">
    <location>
        <position position="209"/>
    </location>
    <ligand>
        <name>substrate</name>
    </ligand>
</feature>
<comment type="similarity">
    <text evidence="1 5">Belongs to the NAD(P)-dependent epimerase/dehydratase family. Fucose synthase subfamily.</text>
</comment>
<comment type="caution">
    <text evidence="7">The sequence shown here is derived from an EMBL/GenBank/DDBJ whole genome shotgun (WGS) entry which is preliminary data.</text>
</comment>
<keyword evidence="8" id="KW-1185">Reference proteome</keyword>
<feature type="binding site" evidence="5">
    <location>
        <begin position="12"/>
        <end position="18"/>
    </location>
    <ligand>
        <name>NADP(+)</name>
        <dbReference type="ChEBI" id="CHEBI:58349"/>
    </ligand>
</feature>